<keyword evidence="6" id="KW-0966">Cell projection</keyword>
<dbReference type="InterPro" id="IPR001624">
    <property type="entry name" value="FliE"/>
</dbReference>
<evidence type="ECO:0000313" key="6">
    <source>
        <dbReference type="EMBL" id="RDU22438.1"/>
    </source>
</evidence>
<evidence type="ECO:0000313" key="7">
    <source>
        <dbReference type="Proteomes" id="UP000255036"/>
    </source>
</evidence>
<comment type="subcellular location">
    <subcellularLocation>
        <location evidence="1 4">Bacterial flagellum basal body</location>
    </subcellularLocation>
</comment>
<gene>
    <name evidence="4 6" type="primary">fliE</name>
    <name evidence="6" type="ORF">DWV06_14185</name>
</gene>
<reference evidence="6 7" key="1">
    <citation type="submission" date="2018-07" db="EMBL/GenBank/DDBJ databases">
        <title>Anaerosacharophilus polymeroproducens gen. nov. sp. nov., an anaerobic bacterium isolated from salt field.</title>
        <authorList>
            <person name="Kim W."/>
            <person name="Yang S.-H."/>
            <person name="Oh J."/>
            <person name="Lee J.-H."/>
            <person name="Kwon K.K."/>
        </authorList>
    </citation>
    <scope>NUCLEOTIDE SEQUENCE [LARGE SCALE GENOMIC DNA]</scope>
    <source>
        <strain evidence="6 7">MCWD5</strain>
    </source>
</reference>
<accession>A0A371AS89</accession>
<evidence type="ECO:0000256" key="4">
    <source>
        <dbReference type="HAMAP-Rule" id="MF_00724"/>
    </source>
</evidence>
<dbReference type="NCBIfam" id="TIGR00205">
    <property type="entry name" value="fliE"/>
    <property type="match status" value="1"/>
</dbReference>
<keyword evidence="7" id="KW-1185">Reference proteome</keyword>
<sequence length="106" mass="11743">MDISSLNNISSSYIKAADALQGQTVSGNEKNDSFDSVLKSAMSMVNQTDSLQNVAEQEEIKYALGYSENTHDLTVAQEKANVALQYTVTVRDKFLEAYNQIMNIQI</sequence>
<dbReference type="GO" id="GO:0071973">
    <property type="term" value="P:bacterial-type flagellum-dependent cell motility"/>
    <property type="evidence" value="ECO:0007669"/>
    <property type="project" value="InterPro"/>
</dbReference>
<dbReference type="PANTHER" id="PTHR34653">
    <property type="match status" value="1"/>
</dbReference>
<evidence type="ECO:0000256" key="3">
    <source>
        <dbReference type="ARBA" id="ARBA00023143"/>
    </source>
</evidence>
<comment type="similarity">
    <text evidence="2 4">Belongs to the FliE family.</text>
</comment>
<organism evidence="6 7">
    <name type="scientific">Anaerosacchariphilus polymeriproducens</name>
    <dbReference type="NCBI Taxonomy" id="1812858"/>
    <lineage>
        <taxon>Bacteria</taxon>
        <taxon>Bacillati</taxon>
        <taxon>Bacillota</taxon>
        <taxon>Clostridia</taxon>
        <taxon>Lachnospirales</taxon>
        <taxon>Lachnospiraceae</taxon>
        <taxon>Anaerosacchariphilus</taxon>
    </lineage>
</organism>
<keyword evidence="6" id="KW-0282">Flagellum</keyword>
<proteinExistence type="inferred from homology"/>
<dbReference type="RefSeq" id="WP_115482848.1">
    <property type="nucleotide sequence ID" value="NZ_QRCT01000049.1"/>
</dbReference>
<protein>
    <recommendedName>
        <fullName evidence="4 5">Flagellar hook-basal body complex protein FliE</fullName>
    </recommendedName>
</protein>
<dbReference type="Pfam" id="PF02049">
    <property type="entry name" value="FliE"/>
    <property type="match status" value="1"/>
</dbReference>
<dbReference type="PANTHER" id="PTHR34653:SF1">
    <property type="entry name" value="FLAGELLAR HOOK-BASAL BODY COMPLEX PROTEIN FLIE"/>
    <property type="match status" value="1"/>
</dbReference>
<evidence type="ECO:0000256" key="5">
    <source>
        <dbReference type="NCBIfam" id="TIGR00205"/>
    </source>
</evidence>
<dbReference type="OrthoDB" id="9812413at2"/>
<dbReference type="Proteomes" id="UP000255036">
    <property type="component" value="Unassembled WGS sequence"/>
</dbReference>
<dbReference type="EMBL" id="QRCT01000049">
    <property type="protein sequence ID" value="RDU22438.1"/>
    <property type="molecule type" value="Genomic_DNA"/>
</dbReference>
<evidence type="ECO:0000256" key="1">
    <source>
        <dbReference type="ARBA" id="ARBA00004117"/>
    </source>
</evidence>
<dbReference type="GO" id="GO:0005198">
    <property type="term" value="F:structural molecule activity"/>
    <property type="evidence" value="ECO:0007669"/>
    <property type="project" value="UniProtKB-UniRule"/>
</dbReference>
<dbReference type="HAMAP" id="MF_00724">
    <property type="entry name" value="FliE"/>
    <property type="match status" value="1"/>
</dbReference>
<keyword evidence="3 4" id="KW-0975">Bacterial flagellum</keyword>
<keyword evidence="6" id="KW-0969">Cilium</keyword>
<dbReference type="GO" id="GO:0009425">
    <property type="term" value="C:bacterial-type flagellum basal body"/>
    <property type="evidence" value="ECO:0007669"/>
    <property type="project" value="UniProtKB-SubCell"/>
</dbReference>
<dbReference type="AlphaFoldDB" id="A0A371AS89"/>
<name>A0A371AS89_9FIRM</name>
<dbReference type="GO" id="GO:0003774">
    <property type="term" value="F:cytoskeletal motor activity"/>
    <property type="evidence" value="ECO:0007669"/>
    <property type="project" value="InterPro"/>
</dbReference>
<evidence type="ECO:0000256" key="2">
    <source>
        <dbReference type="ARBA" id="ARBA00009272"/>
    </source>
</evidence>
<comment type="caution">
    <text evidence="6">The sequence shown here is derived from an EMBL/GenBank/DDBJ whole genome shotgun (WGS) entry which is preliminary data.</text>
</comment>